<accession>A0A4D4N0T6</accession>
<comment type="caution">
    <text evidence="1">The sequence shown here is derived from an EMBL/GenBank/DDBJ whole genome shotgun (WGS) entry which is preliminary data.</text>
</comment>
<protein>
    <submittedName>
        <fullName evidence="1">Uncharacterized protein</fullName>
    </submittedName>
</protein>
<evidence type="ECO:0000313" key="1">
    <source>
        <dbReference type="EMBL" id="GDY78091.1"/>
    </source>
</evidence>
<gene>
    <name evidence="1" type="ORF">SAV31267_075760</name>
</gene>
<proteinExistence type="predicted"/>
<reference evidence="1 2" key="1">
    <citation type="submission" date="2019-04" db="EMBL/GenBank/DDBJ databases">
        <title>Draft genome sequences of Streptomyces avermitilis ATCC 31267.</title>
        <authorList>
            <person name="Komaki H."/>
            <person name="Tamura T."/>
            <person name="Hosoyama A."/>
        </authorList>
    </citation>
    <scope>NUCLEOTIDE SEQUENCE [LARGE SCALE GENOMIC DNA]</scope>
    <source>
        <strain evidence="1 2">ATCC 31267</strain>
    </source>
</reference>
<dbReference type="AlphaFoldDB" id="A0A4D4N0T6"/>
<sequence>MEADGQMDRGRCGPLVVARNAPGIYLRGAQEFIGDYELTCAVTRLEKVVRRV</sequence>
<dbReference type="EMBL" id="BJHY01000001">
    <property type="protein sequence ID" value="GDY78091.1"/>
    <property type="molecule type" value="Genomic_DNA"/>
</dbReference>
<evidence type="ECO:0000313" key="2">
    <source>
        <dbReference type="Proteomes" id="UP000299211"/>
    </source>
</evidence>
<name>A0A4D4N0T6_STRAX</name>
<organism evidence="1 2">
    <name type="scientific">Streptomyces avermitilis</name>
    <dbReference type="NCBI Taxonomy" id="33903"/>
    <lineage>
        <taxon>Bacteria</taxon>
        <taxon>Bacillati</taxon>
        <taxon>Actinomycetota</taxon>
        <taxon>Actinomycetes</taxon>
        <taxon>Kitasatosporales</taxon>
        <taxon>Streptomycetaceae</taxon>
        <taxon>Streptomyces</taxon>
    </lineage>
</organism>
<dbReference type="Proteomes" id="UP000299211">
    <property type="component" value="Unassembled WGS sequence"/>
</dbReference>